<reference evidence="2" key="2">
    <citation type="submission" date="2015-05" db="EMBL/GenBank/DDBJ databases">
        <title>Complete genome sequence of Corynebacterium mustelae DSM 45274, isolated from various tissues of a male ferret with lethal sepsis.</title>
        <authorList>
            <person name="Ruckert C."/>
            <person name="Albersmeier A."/>
            <person name="Winkler A."/>
            <person name="Tauch A."/>
        </authorList>
    </citation>
    <scope>NUCLEOTIDE SEQUENCE [LARGE SCALE GENOMIC DNA]</scope>
    <source>
        <strain evidence="2">DSM 45274</strain>
    </source>
</reference>
<keyword evidence="2" id="KW-1185">Reference proteome</keyword>
<dbReference type="EMBL" id="CP011542">
    <property type="protein sequence ID" value="AKK05781.1"/>
    <property type="molecule type" value="Genomic_DNA"/>
</dbReference>
<gene>
    <name evidence="1" type="ORF">CMUST_07255</name>
</gene>
<dbReference type="RefSeq" id="WP_047261926.1">
    <property type="nucleotide sequence ID" value="NZ_CP011542.1"/>
</dbReference>
<reference evidence="1 2" key="1">
    <citation type="journal article" date="2015" name="Genome Announc.">
        <title>Complete Genome Sequence of the Type Strain Corynebacterium mustelae DSM 45274, Isolated from Various Tissues of a Male Ferret with Lethal Sepsis.</title>
        <authorList>
            <person name="Ruckert C."/>
            <person name="Eimer J."/>
            <person name="Winkler A."/>
            <person name="Tauch A."/>
        </authorList>
    </citation>
    <scope>NUCLEOTIDE SEQUENCE [LARGE SCALE GENOMIC DNA]</scope>
    <source>
        <strain evidence="1 2">DSM 45274</strain>
    </source>
</reference>
<protein>
    <recommendedName>
        <fullName evidence="3">DUF1963 family protein</fullName>
    </recommendedName>
</protein>
<evidence type="ECO:0008006" key="3">
    <source>
        <dbReference type="Google" id="ProtNLM"/>
    </source>
</evidence>
<dbReference type="PATRIC" id="fig|571915.4.peg.1548"/>
<accession>A0A0G3GX81</accession>
<dbReference type="KEGG" id="cmv:CMUST_07255"/>
<evidence type="ECO:0000313" key="1">
    <source>
        <dbReference type="EMBL" id="AKK05781.1"/>
    </source>
</evidence>
<evidence type="ECO:0000313" key="2">
    <source>
        <dbReference type="Proteomes" id="UP000035199"/>
    </source>
</evidence>
<sequence>MPAVYNLESHLHPFPNPQDVFAGSDADIACAGRVLLPLISIDLRAIDSELPQTVHLLSPVEPEWGELGESTQQHHTKYGCQNWLGFKLDSDNRYEFLGDWRLFEVYSPDADIAENPDLADLYDDVHESYRARKTYFESFGTLTYINTVAEAAHEQHDLNPPAWLDMWAEEPGGGNWTINEEFPTVTIPANNPAADEWPTHTYPVTEDGRRFRFIAAVAGSNYSCHGADAVLLFFDPETSIALLTFDWM</sequence>
<dbReference type="STRING" id="571915.CMUST_07255"/>
<dbReference type="Proteomes" id="UP000035199">
    <property type="component" value="Chromosome"/>
</dbReference>
<organism evidence="1 2">
    <name type="scientific">Corynebacterium mustelae</name>
    <dbReference type="NCBI Taxonomy" id="571915"/>
    <lineage>
        <taxon>Bacteria</taxon>
        <taxon>Bacillati</taxon>
        <taxon>Actinomycetota</taxon>
        <taxon>Actinomycetes</taxon>
        <taxon>Mycobacteriales</taxon>
        <taxon>Corynebacteriaceae</taxon>
        <taxon>Corynebacterium</taxon>
    </lineage>
</organism>
<dbReference type="AlphaFoldDB" id="A0A0G3GX81"/>
<proteinExistence type="predicted"/>
<name>A0A0G3GX81_9CORY</name>
<dbReference type="OrthoDB" id="4428523at2"/>